<evidence type="ECO:0000313" key="3">
    <source>
        <dbReference type="Proteomes" id="UP000034794"/>
    </source>
</evidence>
<feature type="transmembrane region" description="Helical" evidence="1">
    <location>
        <begin position="6"/>
        <end position="31"/>
    </location>
</feature>
<dbReference type="Proteomes" id="UP000034794">
    <property type="component" value="Unassembled WGS sequence"/>
</dbReference>
<comment type="caution">
    <text evidence="2">The sequence shown here is derived from an EMBL/GenBank/DDBJ whole genome shotgun (WGS) entry which is preliminary data.</text>
</comment>
<feature type="transmembrane region" description="Helical" evidence="1">
    <location>
        <begin position="77"/>
        <end position="105"/>
    </location>
</feature>
<gene>
    <name evidence="2" type="ORF">UX47_C0013G0028</name>
</gene>
<keyword evidence="1" id="KW-0472">Membrane</keyword>
<organism evidence="2 3">
    <name type="scientific">Candidatus Collierbacteria bacterium GW2011_GWA2_46_26</name>
    <dbReference type="NCBI Taxonomy" id="1618381"/>
    <lineage>
        <taxon>Bacteria</taxon>
        <taxon>Candidatus Collieribacteriota</taxon>
    </lineage>
</organism>
<reference evidence="2 3" key="1">
    <citation type="journal article" date="2015" name="Nature">
        <title>rRNA introns, odd ribosomes, and small enigmatic genomes across a large radiation of phyla.</title>
        <authorList>
            <person name="Brown C.T."/>
            <person name="Hug L.A."/>
            <person name="Thomas B.C."/>
            <person name="Sharon I."/>
            <person name="Castelle C.J."/>
            <person name="Singh A."/>
            <person name="Wilkins M.J."/>
            <person name="Williams K.H."/>
            <person name="Banfield J.F."/>
        </authorList>
    </citation>
    <scope>NUCLEOTIDE SEQUENCE [LARGE SCALE GENOMIC DNA]</scope>
</reference>
<protein>
    <submittedName>
        <fullName evidence="2">Uncharacterized protein</fullName>
    </submittedName>
</protein>
<accession>A0A0G1PHV4</accession>
<dbReference type="AlphaFoldDB" id="A0A0G1PHV4"/>
<evidence type="ECO:0000256" key="1">
    <source>
        <dbReference type="SAM" id="Phobius"/>
    </source>
</evidence>
<name>A0A0G1PHV4_9BACT</name>
<feature type="transmembrane region" description="Helical" evidence="1">
    <location>
        <begin position="43"/>
        <end position="71"/>
    </location>
</feature>
<evidence type="ECO:0000313" key="2">
    <source>
        <dbReference type="EMBL" id="KKU32369.1"/>
    </source>
</evidence>
<sequence length="109" mass="12201">MLGHTFMSFLINGVLLLLIGLAVHAVSYFFFTKPVVSWKAVITFALLSAFTYAFPILGYIFSILVAIYLIWREDNLYRLGAIAFLVALLLTAISLFIGGHLMLVIPVRF</sequence>
<dbReference type="EMBL" id="LCMI01000013">
    <property type="protein sequence ID" value="KKU32369.1"/>
    <property type="molecule type" value="Genomic_DNA"/>
</dbReference>
<keyword evidence="1" id="KW-0812">Transmembrane</keyword>
<keyword evidence="1" id="KW-1133">Transmembrane helix</keyword>
<proteinExistence type="predicted"/>